<comment type="caution">
    <text evidence="2">The sequence shown here is derived from an EMBL/GenBank/DDBJ whole genome shotgun (WGS) entry which is preliminary data.</text>
</comment>
<organism evidence="2 3">
    <name type="scientific">Neonectria ditissima</name>
    <dbReference type="NCBI Taxonomy" id="78410"/>
    <lineage>
        <taxon>Eukaryota</taxon>
        <taxon>Fungi</taxon>
        <taxon>Dikarya</taxon>
        <taxon>Ascomycota</taxon>
        <taxon>Pezizomycotina</taxon>
        <taxon>Sordariomycetes</taxon>
        <taxon>Hypocreomycetidae</taxon>
        <taxon>Hypocreales</taxon>
        <taxon>Nectriaceae</taxon>
        <taxon>Neonectria</taxon>
    </lineage>
</organism>
<feature type="region of interest" description="Disordered" evidence="1">
    <location>
        <begin position="1"/>
        <end position="60"/>
    </location>
</feature>
<evidence type="ECO:0000313" key="3">
    <source>
        <dbReference type="Proteomes" id="UP000050424"/>
    </source>
</evidence>
<reference evidence="2 3" key="1">
    <citation type="submission" date="2015-09" db="EMBL/GenBank/DDBJ databases">
        <title>Draft genome of a European isolate of the apple canker pathogen Neonectria ditissima.</title>
        <authorList>
            <person name="Gomez-Cortecero A."/>
            <person name="Harrison R.J."/>
            <person name="Armitage A.D."/>
        </authorList>
    </citation>
    <scope>NUCLEOTIDE SEQUENCE [LARGE SCALE GENOMIC DNA]</scope>
    <source>
        <strain evidence="2 3">R09/05</strain>
    </source>
</reference>
<accession>A0A0P7B143</accession>
<name>A0A0P7B143_9HYPO</name>
<evidence type="ECO:0000256" key="1">
    <source>
        <dbReference type="SAM" id="MobiDB-lite"/>
    </source>
</evidence>
<keyword evidence="3" id="KW-1185">Reference proteome</keyword>
<feature type="compositionally biased region" description="Basic and acidic residues" evidence="1">
    <location>
        <begin position="1"/>
        <end position="10"/>
    </location>
</feature>
<dbReference type="Proteomes" id="UP000050424">
    <property type="component" value="Unassembled WGS sequence"/>
</dbReference>
<dbReference type="AlphaFoldDB" id="A0A0P7B143"/>
<sequence length="167" mass="18430">MASFSRDTRNAMRQHRRDSSSHNASRQRPRLLRSSATEPSITTSNAIRGPMAASSSPQKATDLLTRVAVYSPSSPTHLEHSSAPEPISHQVDAIVICRGDSESSPTSCQDVVLVDSPSGTSLVPHHAHRPETRSDLKTNSGQGYYFSFPSFDDWHRDKQDLEKDTDD</sequence>
<dbReference type="OrthoDB" id="3437826at2759"/>
<feature type="compositionally biased region" description="Polar residues" evidence="1">
    <location>
        <begin position="34"/>
        <end position="46"/>
    </location>
</feature>
<feature type="region of interest" description="Disordered" evidence="1">
    <location>
        <begin position="119"/>
        <end position="141"/>
    </location>
</feature>
<dbReference type="EMBL" id="LKCW01000346">
    <property type="protein sequence ID" value="KPM34393.1"/>
    <property type="molecule type" value="Genomic_DNA"/>
</dbReference>
<protein>
    <submittedName>
        <fullName evidence="2">Uncharacterized protein</fullName>
    </submittedName>
</protein>
<evidence type="ECO:0000313" key="2">
    <source>
        <dbReference type="EMBL" id="KPM34393.1"/>
    </source>
</evidence>
<gene>
    <name evidence="2" type="ORF">AK830_g12182</name>
</gene>
<proteinExistence type="predicted"/>